<evidence type="ECO:0000256" key="10">
    <source>
        <dbReference type="SAM" id="Phobius"/>
    </source>
</evidence>
<feature type="transmembrane region" description="Helical" evidence="10">
    <location>
        <begin position="117"/>
        <end position="141"/>
    </location>
</feature>
<evidence type="ECO:0000313" key="14">
    <source>
        <dbReference type="Proteomes" id="UP000023430"/>
    </source>
</evidence>
<dbReference type="EMBL" id="JAME01000055">
    <property type="protein sequence ID" value="ETX26794.1"/>
    <property type="molecule type" value="Genomic_DNA"/>
</dbReference>
<comment type="caution">
    <text evidence="13">The sequence shown here is derived from an EMBL/GenBank/DDBJ whole genome shotgun (WGS) entry which is preliminary data.</text>
</comment>
<evidence type="ECO:0000256" key="6">
    <source>
        <dbReference type="ARBA" id="ARBA00022989"/>
    </source>
</evidence>
<keyword evidence="3" id="KW-0813">Transport</keyword>
<evidence type="ECO:0000256" key="7">
    <source>
        <dbReference type="ARBA" id="ARBA00023065"/>
    </source>
</evidence>
<dbReference type="Pfam" id="PF01545">
    <property type="entry name" value="Cation_efflux"/>
    <property type="match status" value="1"/>
</dbReference>
<evidence type="ECO:0000256" key="2">
    <source>
        <dbReference type="ARBA" id="ARBA00008873"/>
    </source>
</evidence>
<evidence type="ECO:0000256" key="5">
    <source>
        <dbReference type="ARBA" id="ARBA00022906"/>
    </source>
</evidence>
<evidence type="ECO:0000259" key="12">
    <source>
        <dbReference type="Pfam" id="PF16916"/>
    </source>
</evidence>
<feature type="domain" description="Cation efflux protein cytoplasmic" evidence="12">
    <location>
        <begin position="214"/>
        <end position="283"/>
    </location>
</feature>
<dbReference type="InterPro" id="IPR036837">
    <property type="entry name" value="Cation_efflux_CTD_sf"/>
</dbReference>
<dbReference type="InterPro" id="IPR058533">
    <property type="entry name" value="Cation_efflux_TM"/>
</dbReference>
<feature type="transmembrane region" description="Helical" evidence="10">
    <location>
        <begin position="45"/>
        <end position="65"/>
    </location>
</feature>
<name>X7F3Z6_9RHOB</name>
<dbReference type="PATRIC" id="fig|1449351.3.peg.4315"/>
<comment type="subcellular location">
    <subcellularLocation>
        <location evidence="1">Membrane</location>
        <topology evidence="1">Multi-pass membrane protein</topology>
    </subcellularLocation>
</comment>
<dbReference type="SUPFAM" id="SSF161111">
    <property type="entry name" value="Cation efflux protein transmembrane domain-like"/>
    <property type="match status" value="1"/>
</dbReference>
<sequence>MPHDHGHVHMDPESGDRRVSIAIWANALLTVAQIVGGILSGSLALIADALHNFSDMASLIIAFVARKIARRPADERMTFGYGRIEIVAALINYSTLILVGFYLIYEGAMRMIEPTEVAGWTVVILGGVALAVDTLTALLTYSMQKGSTNIRALFLHNLSDALASVAVIIGGTLIILYDMRWVDPAITIGIALYILYLALTEIGGPIRTLMLGSPPDIDGMSVVDAVRHVEGVEDVHHVHLWQMQEHEAALDCHVVLTEEGWSRIEATKAAIKHRLETDFGITHSSLEFENIHHAHHDAELFGHQGAKRKEDNHVHRNPEGS</sequence>
<organism evidence="13 14">
    <name type="scientific">Roseivivax isoporae LMG 25204</name>
    <dbReference type="NCBI Taxonomy" id="1449351"/>
    <lineage>
        <taxon>Bacteria</taxon>
        <taxon>Pseudomonadati</taxon>
        <taxon>Pseudomonadota</taxon>
        <taxon>Alphaproteobacteria</taxon>
        <taxon>Rhodobacterales</taxon>
        <taxon>Roseobacteraceae</taxon>
        <taxon>Roseivivax</taxon>
    </lineage>
</organism>
<gene>
    <name evidence="13" type="ORF">RISW2_19205</name>
</gene>
<dbReference type="SUPFAM" id="SSF160240">
    <property type="entry name" value="Cation efflux protein cytoplasmic domain-like"/>
    <property type="match status" value="1"/>
</dbReference>
<dbReference type="eggNOG" id="COG1230">
    <property type="taxonomic scope" value="Bacteria"/>
</dbReference>
<feature type="transmembrane region" description="Helical" evidence="10">
    <location>
        <begin position="86"/>
        <end position="105"/>
    </location>
</feature>
<feature type="transmembrane region" description="Helical" evidence="10">
    <location>
        <begin position="21"/>
        <end position="39"/>
    </location>
</feature>
<dbReference type="Proteomes" id="UP000023430">
    <property type="component" value="Unassembled WGS sequence"/>
</dbReference>
<keyword evidence="5" id="KW-0864">Zinc transport</keyword>
<feature type="transmembrane region" description="Helical" evidence="10">
    <location>
        <begin position="153"/>
        <end position="175"/>
    </location>
</feature>
<reference evidence="13 14" key="1">
    <citation type="submission" date="2014-01" db="EMBL/GenBank/DDBJ databases">
        <title>Roseivivax isoporae LMG 25204 Genome Sequencing.</title>
        <authorList>
            <person name="Lai Q."/>
            <person name="Li G."/>
            <person name="Shao Z."/>
        </authorList>
    </citation>
    <scope>NUCLEOTIDE SEQUENCE [LARGE SCALE GENOMIC DNA]</scope>
    <source>
        <strain evidence="13 14">LMG 25204</strain>
    </source>
</reference>
<proteinExistence type="inferred from homology"/>
<feature type="region of interest" description="Disordered" evidence="9">
    <location>
        <begin position="301"/>
        <end position="321"/>
    </location>
</feature>
<dbReference type="OrthoDB" id="9809646at2"/>
<evidence type="ECO:0000256" key="4">
    <source>
        <dbReference type="ARBA" id="ARBA00022692"/>
    </source>
</evidence>
<accession>X7F3Z6</accession>
<comment type="similarity">
    <text evidence="2">Belongs to the cation diffusion facilitator (CDF) transporter (TC 2.A.4) family. SLC30A subfamily.</text>
</comment>
<evidence type="ECO:0000259" key="11">
    <source>
        <dbReference type="Pfam" id="PF01545"/>
    </source>
</evidence>
<dbReference type="InterPro" id="IPR027470">
    <property type="entry name" value="Cation_efflux_CTD"/>
</dbReference>
<evidence type="ECO:0000313" key="13">
    <source>
        <dbReference type="EMBL" id="ETX26794.1"/>
    </source>
</evidence>
<dbReference type="Gene3D" id="1.20.1510.10">
    <property type="entry name" value="Cation efflux protein transmembrane domain"/>
    <property type="match status" value="1"/>
</dbReference>
<evidence type="ECO:0000256" key="9">
    <source>
        <dbReference type="SAM" id="MobiDB-lite"/>
    </source>
</evidence>
<evidence type="ECO:0000256" key="3">
    <source>
        <dbReference type="ARBA" id="ARBA00022448"/>
    </source>
</evidence>
<evidence type="ECO:0000256" key="1">
    <source>
        <dbReference type="ARBA" id="ARBA00004141"/>
    </source>
</evidence>
<dbReference type="NCBIfam" id="TIGR01297">
    <property type="entry name" value="CDF"/>
    <property type="match status" value="1"/>
</dbReference>
<keyword evidence="4 10" id="KW-0812">Transmembrane</keyword>
<feature type="domain" description="Cation efflux protein transmembrane" evidence="11">
    <location>
        <begin position="21"/>
        <end position="202"/>
    </location>
</feature>
<keyword evidence="8 10" id="KW-0472">Membrane</keyword>
<protein>
    <submittedName>
        <fullName evidence="13">Cation diffusion facilitator family transporter</fullName>
    </submittedName>
</protein>
<dbReference type="InterPro" id="IPR027469">
    <property type="entry name" value="Cation_efflux_TMD_sf"/>
</dbReference>
<dbReference type="GO" id="GO:0005886">
    <property type="term" value="C:plasma membrane"/>
    <property type="evidence" value="ECO:0007669"/>
    <property type="project" value="TreeGrafter"/>
</dbReference>
<dbReference type="PANTHER" id="PTHR11562:SF17">
    <property type="entry name" value="RE54080P-RELATED"/>
    <property type="match status" value="1"/>
</dbReference>
<dbReference type="GO" id="GO:0005385">
    <property type="term" value="F:zinc ion transmembrane transporter activity"/>
    <property type="evidence" value="ECO:0007669"/>
    <property type="project" value="TreeGrafter"/>
</dbReference>
<keyword evidence="14" id="KW-1185">Reference proteome</keyword>
<evidence type="ECO:0000256" key="8">
    <source>
        <dbReference type="ARBA" id="ARBA00023136"/>
    </source>
</evidence>
<feature type="transmembrane region" description="Helical" evidence="10">
    <location>
        <begin position="181"/>
        <end position="199"/>
    </location>
</feature>
<dbReference type="InterPro" id="IPR050681">
    <property type="entry name" value="CDF/SLC30A"/>
</dbReference>
<keyword evidence="5" id="KW-0862">Zinc</keyword>
<dbReference type="STRING" id="1449351.RISW2_19205"/>
<dbReference type="PANTHER" id="PTHR11562">
    <property type="entry name" value="CATION EFFLUX PROTEIN/ ZINC TRANSPORTER"/>
    <property type="match status" value="1"/>
</dbReference>
<dbReference type="RefSeq" id="WP_043774835.1">
    <property type="nucleotide sequence ID" value="NZ_JAME01000055.1"/>
</dbReference>
<dbReference type="InterPro" id="IPR002524">
    <property type="entry name" value="Cation_efflux"/>
</dbReference>
<feature type="compositionally biased region" description="Basic and acidic residues" evidence="9">
    <location>
        <begin position="307"/>
        <end position="321"/>
    </location>
</feature>
<keyword evidence="6 10" id="KW-1133">Transmembrane helix</keyword>
<dbReference type="AlphaFoldDB" id="X7F3Z6"/>
<keyword evidence="7" id="KW-0406">Ion transport</keyword>
<dbReference type="Pfam" id="PF16916">
    <property type="entry name" value="ZT_dimer"/>
    <property type="match status" value="1"/>
</dbReference>